<gene>
    <name evidence="2" type="ORF">Cch02nite_51060</name>
</gene>
<dbReference type="Pfam" id="PF00563">
    <property type="entry name" value="EAL"/>
    <property type="match status" value="1"/>
</dbReference>
<dbReference type="Proteomes" id="UP000619293">
    <property type="component" value="Unassembled WGS sequence"/>
</dbReference>
<dbReference type="Gene3D" id="3.20.20.450">
    <property type="entry name" value="EAL domain"/>
    <property type="match status" value="1"/>
</dbReference>
<accession>A0A8J3NT62</accession>
<evidence type="ECO:0000313" key="3">
    <source>
        <dbReference type="Proteomes" id="UP000619293"/>
    </source>
</evidence>
<dbReference type="InterPro" id="IPR050706">
    <property type="entry name" value="Cyclic-di-GMP_PDE-like"/>
</dbReference>
<name>A0A8J3NT62_9ACTN</name>
<protein>
    <recommendedName>
        <fullName evidence="1">EAL domain-containing protein</fullName>
    </recommendedName>
</protein>
<reference evidence="2 3" key="1">
    <citation type="submission" date="2021-01" db="EMBL/GenBank/DDBJ databases">
        <title>Whole genome shotgun sequence of Catellatospora chokoriensis NBRC 107358.</title>
        <authorList>
            <person name="Komaki H."/>
            <person name="Tamura T."/>
        </authorList>
    </citation>
    <scope>NUCLEOTIDE SEQUENCE [LARGE SCALE GENOMIC DNA]</scope>
    <source>
        <strain evidence="2 3">NBRC 107358</strain>
    </source>
</reference>
<evidence type="ECO:0000259" key="1">
    <source>
        <dbReference type="PROSITE" id="PS50883"/>
    </source>
</evidence>
<dbReference type="AlphaFoldDB" id="A0A8J3NT62"/>
<proteinExistence type="predicted"/>
<feature type="domain" description="EAL" evidence="1">
    <location>
        <begin position="8"/>
        <end position="254"/>
    </location>
</feature>
<dbReference type="SUPFAM" id="SSF141868">
    <property type="entry name" value="EAL domain-like"/>
    <property type="match status" value="1"/>
</dbReference>
<dbReference type="EMBL" id="BONG01000035">
    <property type="protein sequence ID" value="GIF91662.1"/>
    <property type="molecule type" value="Genomic_DNA"/>
</dbReference>
<dbReference type="InterPro" id="IPR035919">
    <property type="entry name" value="EAL_sf"/>
</dbReference>
<comment type="caution">
    <text evidence="2">The sequence shown here is derived from an EMBL/GenBank/DDBJ whole genome shotgun (WGS) entry which is preliminary data.</text>
</comment>
<keyword evidence="3" id="KW-1185">Reference proteome</keyword>
<organism evidence="2 3">
    <name type="scientific">Catellatospora chokoriensis</name>
    <dbReference type="NCBI Taxonomy" id="310353"/>
    <lineage>
        <taxon>Bacteria</taxon>
        <taxon>Bacillati</taxon>
        <taxon>Actinomycetota</taxon>
        <taxon>Actinomycetes</taxon>
        <taxon>Micromonosporales</taxon>
        <taxon>Micromonosporaceae</taxon>
        <taxon>Catellatospora</taxon>
    </lineage>
</organism>
<dbReference type="InterPro" id="IPR001633">
    <property type="entry name" value="EAL_dom"/>
</dbReference>
<dbReference type="PROSITE" id="PS50883">
    <property type="entry name" value="EAL"/>
    <property type="match status" value="1"/>
</dbReference>
<dbReference type="GO" id="GO:0071111">
    <property type="term" value="F:cyclic-guanylate-specific phosphodiesterase activity"/>
    <property type="evidence" value="ECO:0007669"/>
    <property type="project" value="InterPro"/>
</dbReference>
<dbReference type="SMART" id="SM00052">
    <property type="entry name" value="EAL"/>
    <property type="match status" value="1"/>
</dbReference>
<sequence length="426" mass="45148">MPVPAAVPAVQDDEFSRILAERAVTPVFQPIVSLDDGLTVGFEALIRGPEGSRFATPDALFAEAERRGAVVELDWICGSAACAAALDAGLDVPLFLNVEPETFGSSPPPELADAFAQAADRLDLVIEVTERVVRDPASLIRSVVGARRGRSRIALDDVGVDPASLGMMALVRPDVIKLDRSLVQGRSAEWAQAFVVNAVLTEAGRTGAAVLAEGIETSEHLGTARGMGARLGQGWLFGRPGPLPATVVRSAFALPRVAELPSGSVTPFGVVEDRVPIAEVTDQMLVPIGRLLEQMALRTDDATMFFATVPERQIDGETRLTFNHIARRGVTVTAYGPELVEPGTGIQAVSVPAGDPLTAERVVIVIGSYFAAALVARSHRATEAVAAAEPTYDIALTYDRLLVIEAARTLIDRIPPLPHGFGHPRV</sequence>
<dbReference type="PANTHER" id="PTHR33121:SF76">
    <property type="entry name" value="SIGNALING PROTEIN"/>
    <property type="match status" value="1"/>
</dbReference>
<evidence type="ECO:0000313" key="2">
    <source>
        <dbReference type="EMBL" id="GIF91662.1"/>
    </source>
</evidence>
<dbReference type="RefSeq" id="WP_191842042.1">
    <property type="nucleotide sequence ID" value="NZ_BAAALB010000017.1"/>
</dbReference>
<dbReference type="CDD" id="cd01948">
    <property type="entry name" value="EAL"/>
    <property type="match status" value="1"/>
</dbReference>
<dbReference type="PANTHER" id="PTHR33121">
    <property type="entry name" value="CYCLIC DI-GMP PHOSPHODIESTERASE PDEF"/>
    <property type="match status" value="1"/>
</dbReference>